<dbReference type="InterPro" id="IPR028098">
    <property type="entry name" value="Glyco_trans_4-like_N"/>
</dbReference>
<dbReference type="Pfam" id="PF13579">
    <property type="entry name" value="Glyco_trans_4_4"/>
    <property type="match status" value="1"/>
</dbReference>
<dbReference type="SUPFAM" id="SSF53756">
    <property type="entry name" value="UDP-Glycosyltransferase/glycogen phosphorylase"/>
    <property type="match status" value="1"/>
</dbReference>
<dbReference type="Gene3D" id="3.40.50.2000">
    <property type="entry name" value="Glycogen Phosphorylase B"/>
    <property type="match status" value="1"/>
</dbReference>
<evidence type="ECO:0000313" key="2">
    <source>
        <dbReference type="EMBL" id="VAX40757.1"/>
    </source>
</evidence>
<feature type="domain" description="Glycosyltransferase subfamily 4-like N-terminal" evidence="1">
    <location>
        <begin position="27"/>
        <end position="193"/>
    </location>
</feature>
<dbReference type="AlphaFoldDB" id="A0A3B1E863"/>
<organism evidence="2">
    <name type="scientific">hydrothermal vent metagenome</name>
    <dbReference type="NCBI Taxonomy" id="652676"/>
    <lineage>
        <taxon>unclassified sequences</taxon>
        <taxon>metagenomes</taxon>
        <taxon>ecological metagenomes</taxon>
    </lineage>
</organism>
<evidence type="ECO:0000259" key="1">
    <source>
        <dbReference type="Pfam" id="PF13579"/>
    </source>
</evidence>
<accession>A0A3B1E863</accession>
<protein>
    <recommendedName>
        <fullName evidence="1">Glycosyltransferase subfamily 4-like N-terminal domain-containing protein</fullName>
    </recommendedName>
</protein>
<proteinExistence type="predicted"/>
<sequence>MEHSKQLLFICCVLPQSLEKSAHMLTLREMVTLGWNVTVLTVQQQSGVTEVVNEEWQGVRLLRVPCQSCITLKSQSRLKRLLSIQSFPDRYASGIDKLLAHALQLHVEQSFDIVLSLYHPISSHSVAQKFSHQTDCPWIALTKDYYSWPKSLVQSWRKKIVNPIKRRFEKKLYQDAHAILSTNNQMSDYLQQLAPHLSVDTLRHCYDETNNQNKKEQLKKEHKQFRLVSIGLTTKEDAKYLLHLFSIVKELSEEGFVNAEQLRLRFIGHRGKIVRQCAEQTGCQSFVDILPPVSHAKAMSELANATCLFLRQFDWGSRRRLADYIGARKPILAYPEYSEIMSNDVLKQYGAAEIASDQTGLKKIVLKFYQQYFSEGELSLPLNEELVNSYTSSSRAKELDRFIGNIIKLKITQKQKSVSATKEPVDAS</sequence>
<reference evidence="2" key="1">
    <citation type="submission" date="2018-06" db="EMBL/GenBank/DDBJ databases">
        <authorList>
            <person name="Zhirakovskaya E."/>
        </authorList>
    </citation>
    <scope>NUCLEOTIDE SEQUENCE</scope>
</reference>
<name>A0A3B1E863_9ZZZZ</name>
<gene>
    <name evidence="2" type="ORF">MNBD_PLANCTO02-1524</name>
</gene>
<dbReference type="EMBL" id="UOGL01000479">
    <property type="protein sequence ID" value="VAX40757.1"/>
    <property type="molecule type" value="Genomic_DNA"/>
</dbReference>